<dbReference type="EMBL" id="MKIR01000001">
    <property type="protein sequence ID" value="OFI50471.1"/>
    <property type="molecule type" value="Genomic_DNA"/>
</dbReference>
<evidence type="ECO:0000256" key="2">
    <source>
        <dbReference type="ARBA" id="ARBA00022692"/>
    </source>
</evidence>
<dbReference type="PANTHER" id="PTHR24221">
    <property type="entry name" value="ATP-BINDING CASSETTE SUB-FAMILY B"/>
    <property type="match status" value="1"/>
</dbReference>
<dbReference type="SMART" id="SM00382">
    <property type="entry name" value="AAA"/>
    <property type="match status" value="1"/>
</dbReference>
<feature type="transmembrane region" description="Helical" evidence="7">
    <location>
        <begin position="231"/>
        <end position="255"/>
    </location>
</feature>
<evidence type="ECO:0000313" key="11">
    <source>
        <dbReference type="Proteomes" id="UP000178622"/>
    </source>
</evidence>
<evidence type="ECO:0000256" key="1">
    <source>
        <dbReference type="ARBA" id="ARBA00004651"/>
    </source>
</evidence>
<feature type="transmembrane region" description="Helical" evidence="7">
    <location>
        <begin position="128"/>
        <end position="158"/>
    </location>
</feature>
<dbReference type="InterPro" id="IPR011527">
    <property type="entry name" value="ABC1_TM_dom"/>
</dbReference>
<evidence type="ECO:0000256" key="5">
    <source>
        <dbReference type="ARBA" id="ARBA00022989"/>
    </source>
</evidence>
<dbReference type="Proteomes" id="UP000178622">
    <property type="component" value="Unassembled WGS sequence"/>
</dbReference>
<evidence type="ECO:0000259" key="9">
    <source>
        <dbReference type="PROSITE" id="PS50929"/>
    </source>
</evidence>
<keyword evidence="2 7" id="KW-0812">Transmembrane</keyword>
<dbReference type="PROSITE" id="PS50929">
    <property type="entry name" value="ABC_TM1F"/>
    <property type="match status" value="1"/>
</dbReference>
<dbReference type="GO" id="GO:0016887">
    <property type="term" value="F:ATP hydrolysis activity"/>
    <property type="evidence" value="ECO:0007669"/>
    <property type="project" value="InterPro"/>
</dbReference>
<feature type="domain" description="ABC transmembrane type-1" evidence="9">
    <location>
        <begin position="14"/>
        <end position="292"/>
    </location>
</feature>
<dbReference type="PROSITE" id="PS50893">
    <property type="entry name" value="ABC_TRANSPORTER_2"/>
    <property type="match status" value="1"/>
</dbReference>
<dbReference type="Pfam" id="PF00664">
    <property type="entry name" value="ABC_membrane"/>
    <property type="match status" value="1"/>
</dbReference>
<proteinExistence type="predicted"/>
<evidence type="ECO:0000256" key="3">
    <source>
        <dbReference type="ARBA" id="ARBA00022741"/>
    </source>
</evidence>
<dbReference type="RefSeq" id="WP_070791290.1">
    <property type="nucleotide sequence ID" value="NZ_MKIR01000001.1"/>
</dbReference>
<dbReference type="SUPFAM" id="SSF90123">
    <property type="entry name" value="ABC transporter transmembrane region"/>
    <property type="match status" value="1"/>
</dbReference>
<evidence type="ECO:0000256" key="4">
    <source>
        <dbReference type="ARBA" id="ARBA00022840"/>
    </source>
</evidence>
<feature type="domain" description="ABC transporter" evidence="8">
    <location>
        <begin position="323"/>
        <end position="526"/>
    </location>
</feature>
<dbReference type="GO" id="GO:0140359">
    <property type="term" value="F:ABC-type transporter activity"/>
    <property type="evidence" value="ECO:0007669"/>
    <property type="project" value="InterPro"/>
</dbReference>
<dbReference type="Gene3D" id="3.40.50.300">
    <property type="entry name" value="P-loop containing nucleotide triphosphate hydrolases"/>
    <property type="match status" value="1"/>
</dbReference>
<dbReference type="PROSITE" id="PS00211">
    <property type="entry name" value="ABC_TRANSPORTER_1"/>
    <property type="match status" value="1"/>
</dbReference>
<feature type="transmembrane region" description="Helical" evidence="7">
    <location>
        <begin position="53"/>
        <end position="71"/>
    </location>
</feature>
<dbReference type="Gene3D" id="1.20.1560.10">
    <property type="entry name" value="ABC transporter type 1, transmembrane domain"/>
    <property type="match status" value="1"/>
</dbReference>
<dbReference type="STRING" id="1859473.BG261_00915"/>
<keyword evidence="11" id="KW-1185">Reference proteome</keyword>
<organism evidence="10 11">
    <name type="scientific">Floricoccus tropicus</name>
    <dbReference type="NCBI Taxonomy" id="1859473"/>
    <lineage>
        <taxon>Bacteria</taxon>
        <taxon>Bacillati</taxon>
        <taxon>Bacillota</taxon>
        <taxon>Bacilli</taxon>
        <taxon>Lactobacillales</taxon>
        <taxon>Streptococcaceae</taxon>
        <taxon>Floricoccus</taxon>
    </lineage>
</organism>
<keyword evidence="4" id="KW-0067">ATP-binding</keyword>
<dbReference type="InterPro" id="IPR027417">
    <property type="entry name" value="P-loop_NTPase"/>
</dbReference>
<dbReference type="AlphaFoldDB" id="A0A1E8GQE2"/>
<dbReference type="SUPFAM" id="SSF52540">
    <property type="entry name" value="P-loop containing nucleoside triphosphate hydrolases"/>
    <property type="match status" value="1"/>
</dbReference>
<keyword evidence="5 7" id="KW-1133">Transmembrane helix</keyword>
<dbReference type="PANTHER" id="PTHR24221:SF654">
    <property type="entry name" value="ATP-BINDING CASSETTE SUB-FAMILY B MEMBER 6"/>
    <property type="match status" value="1"/>
</dbReference>
<dbReference type="InterPro" id="IPR003593">
    <property type="entry name" value="AAA+_ATPase"/>
</dbReference>
<dbReference type="GO" id="GO:0034040">
    <property type="term" value="F:ATPase-coupled lipid transmembrane transporter activity"/>
    <property type="evidence" value="ECO:0007669"/>
    <property type="project" value="TreeGrafter"/>
</dbReference>
<dbReference type="Pfam" id="PF00005">
    <property type="entry name" value="ABC_tran"/>
    <property type="match status" value="1"/>
</dbReference>
<keyword evidence="6 7" id="KW-0472">Membrane</keyword>
<sequence length="526" mass="60044">MYSIFKYLDKKTKFLTIIGAISNGGLALASPLIVSRALSLDQGNLTYQKIFQFAIYGFSVYFILYSLMLFCNHTRNIFKREIQMNIRSALFQRLMINRDYSDDEKITLLTQDMEYLGDSYLTPMVDTIGWAFCALIISIYIVSQNFILGLIFVFFTILRPIPQAILNNKIKNTGDEMSTKRSDVHAKVSDSIHGSQTLLMNQALEKDCERIYQANSLYHRAIQKFNFTNNFIFFCNGFMVFLSQVLPLVLGFYFAMKGHAIPIASLIAMYIASNQLVGPIQTIMYNVVYIQGAKAVADKVFNVLAIPLDNKEIEDDFRKIASLQIENLSKQYNGRTLFKKFKFDISSGQKVLIKGASGSGKSTLIRIIAGLEVPDEGEIKCFDAEKEQLTDYRKQVGMISQSPFLFNDTIRYNLSLGQEFSDEKLLEVLKMVKLDNEIDDILNFKIYNNGENVSGGQRVRIELARFLIREKEILLADEVTAALDPTNGKMVRELLFSLPVMVLEIAHHIDDEDRYDQIINLDKFKL</sequence>
<evidence type="ECO:0000256" key="6">
    <source>
        <dbReference type="ARBA" id="ARBA00023136"/>
    </source>
</evidence>
<name>A0A1E8GQE2_9LACT</name>
<dbReference type="InterPro" id="IPR039421">
    <property type="entry name" value="Type_1_exporter"/>
</dbReference>
<dbReference type="InterPro" id="IPR003439">
    <property type="entry name" value="ABC_transporter-like_ATP-bd"/>
</dbReference>
<comment type="caution">
    <text evidence="10">The sequence shown here is derived from an EMBL/GenBank/DDBJ whole genome shotgun (WGS) entry which is preliminary data.</text>
</comment>
<dbReference type="OrthoDB" id="1672195at2"/>
<evidence type="ECO:0000256" key="7">
    <source>
        <dbReference type="SAM" id="Phobius"/>
    </source>
</evidence>
<dbReference type="InterPro" id="IPR017871">
    <property type="entry name" value="ABC_transporter-like_CS"/>
</dbReference>
<gene>
    <name evidence="10" type="ORF">BG261_00915</name>
</gene>
<protein>
    <submittedName>
        <fullName evidence="10">Bacteriocin ABC transporter permease</fullName>
    </submittedName>
</protein>
<dbReference type="InterPro" id="IPR036640">
    <property type="entry name" value="ABC1_TM_sf"/>
</dbReference>
<reference evidence="11" key="1">
    <citation type="submission" date="2016-09" db="EMBL/GenBank/DDBJ databases">
        <title>Draft genome sequence of a novel species of the family Streptococcaceae isolated from flowers.</title>
        <authorList>
            <person name="Chuah L.-O."/>
            <person name="Yap K.-P."/>
            <person name="Thong K.L."/>
            <person name="Liong M.T."/>
            <person name="Ahmad R."/>
            <person name="Rusul G."/>
        </authorList>
    </citation>
    <scope>NUCLEOTIDE SEQUENCE [LARGE SCALE GENOMIC DNA]</scope>
    <source>
        <strain evidence="11">DF1</strain>
    </source>
</reference>
<evidence type="ECO:0000313" key="10">
    <source>
        <dbReference type="EMBL" id="OFI50471.1"/>
    </source>
</evidence>
<evidence type="ECO:0000259" key="8">
    <source>
        <dbReference type="PROSITE" id="PS50893"/>
    </source>
</evidence>
<dbReference type="GO" id="GO:0005886">
    <property type="term" value="C:plasma membrane"/>
    <property type="evidence" value="ECO:0007669"/>
    <property type="project" value="UniProtKB-SubCell"/>
</dbReference>
<accession>A0A1E8GQE2</accession>
<keyword evidence="3" id="KW-0547">Nucleotide-binding</keyword>
<comment type="subcellular location">
    <subcellularLocation>
        <location evidence="1">Cell membrane</location>
        <topology evidence="1">Multi-pass membrane protein</topology>
    </subcellularLocation>
</comment>
<dbReference type="GO" id="GO:0005524">
    <property type="term" value="F:ATP binding"/>
    <property type="evidence" value="ECO:0007669"/>
    <property type="project" value="UniProtKB-KW"/>
</dbReference>
<dbReference type="CDD" id="cd03228">
    <property type="entry name" value="ABCC_MRP_Like"/>
    <property type="match status" value="1"/>
</dbReference>